<feature type="compositionally biased region" description="Pro residues" evidence="1">
    <location>
        <begin position="126"/>
        <end position="135"/>
    </location>
</feature>
<name>A0A9Q1CHJ6_HOLLE</name>
<protein>
    <submittedName>
        <fullName evidence="2">Uncharacterized protein</fullName>
    </submittedName>
</protein>
<dbReference type="Proteomes" id="UP001152320">
    <property type="component" value="Chromosome 3"/>
</dbReference>
<dbReference type="OrthoDB" id="10413286at2759"/>
<dbReference type="EMBL" id="JAIZAY010000003">
    <property type="protein sequence ID" value="KAJ8045482.1"/>
    <property type="molecule type" value="Genomic_DNA"/>
</dbReference>
<comment type="caution">
    <text evidence="2">The sequence shown here is derived from an EMBL/GenBank/DDBJ whole genome shotgun (WGS) entry which is preliminary data.</text>
</comment>
<organism evidence="2 3">
    <name type="scientific">Holothuria leucospilota</name>
    <name type="common">Black long sea cucumber</name>
    <name type="synonym">Mertensiothuria leucospilota</name>
    <dbReference type="NCBI Taxonomy" id="206669"/>
    <lineage>
        <taxon>Eukaryota</taxon>
        <taxon>Metazoa</taxon>
        <taxon>Echinodermata</taxon>
        <taxon>Eleutherozoa</taxon>
        <taxon>Echinozoa</taxon>
        <taxon>Holothuroidea</taxon>
        <taxon>Aspidochirotacea</taxon>
        <taxon>Aspidochirotida</taxon>
        <taxon>Holothuriidae</taxon>
        <taxon>Holothuria</taxon>
    </lineage>
</organism>
<sequence length="167" mass="18542">MYVDDLNSNISQDVQFEFPEEVLMSTTDNHYTSLGYSPRPFKSNNMDTENGAQQVTRRTNGDSKGDQIKRKERPKSAVDVTSKRKPQDAEVDMQSPSQVKRLSAKLEKLQSSNANGSTPPKTSPKTPSPTNPADPTPGEEKTDQTPEDGKGEKGKKKNSVWYEYGCV</sequence>
<proteinExistence type="predicted"/>
<keyword evidence="3" id="KW-1185">Reference proteome</keyword>
<feature type="compositionally biased region" description="Basic and acidic residues" evidence="1">
    <location>
        <begin position="59"/>
        <end position="69"/>
    </location>
</feature>
<feature type="region of interest" description="Disordered" evidence="1">
    <location>
        <begin position="30"/>
        <end position="167"/>
    </location>
</feature>
<feature type="compositionally biased region" description="Basic and acidic residues" evidence="1">
    <location>
        <begin position="138"/>
        <end position="152"/>
    </location>
</feature>
<evidence type="ECO:0000256" key="1">
    <source>
        <dbReference type="SAM" id="MobiDB-lite"/>
    </source>
</evidence>
<gene>
    <name evidence="2" type="ORF">HOLleu_08501</name>
</gene>
<reference evidence="2" key="1">
    <citation type="submission" date="2021-10" db="EMBL/GenBank/DDBJ databases">
        <title>Tropical sea cucumber genome reveals ecological adaptation and Cuvierian tubules defense mechanism.</title>
        <authorList>
            <person name="Chen T."/>
        </authorList>
    </citation>
    <scope>NUCLEOTIDE SEQUENCE</scope>
    <source>
        <strain evidence="2">Nanhai2018</strain>
        <tissue evidence="2">Muscle</tissue>
    </source>
</reference>
<feature type="compositionally biased region" description="Polar residues" evidence="1">
    <location>
        <begin position="42"/>
        <end position="58"/>
    </location>
</feature>
<accession>A0A9Q1CHJ6</accession>
<evidence type="ECO:0000313" key="3">
    <source>
        <dbReference type="Proteomes" id="UP001152320"/>
    </source>
</evidence>
<dbReference type="AlphaFoldDB" id="A0A9Q1CHJ6"/>
<evidence type="ECO:0000313" key="2">
    <source>
        <dbReference type="EMBL" id="KAJ8045482.1"/>
    </source>
</evidence>